<gene>
    <name evidence="1" type="ORF">HNR00_003575</name>
</gene>
<organism evidence="1 2">
    <name type="scientific">Methylorubrum rhodinum</name>
    <dbReference type="NCBI Taxonomy" id="29428"/>
    <lineage>
        <taxon>Bacteria</taxon>
        <taxon>Pseudomonadati</taxon>
        <taxon>Pseudomonadota</taxon>
        <taxon>Alphaproteobacteria</taxon>
        <taxon>Hyphomicrobiales</taxon>
        <taxon>Methylobacteriaceae</taxon>
        <taxon>Methylorubrum</taxon>
    </lineage>
</organism>
<keyword evidence="2" id="KW-1185">Reference proteome</keyword>
<sequence length="92" mass="10097">MIREFFARVARAVGALLPQPAPETRLVYGSQPGRLWDLHRRQWVDEAESYRPVPSGRGGIDFSVIGPVYVHATGLLGPGDAARLREMLGAGR</sequence>
<dbReference type="Proteomes" id="UP000583454">
    <property type="component" value="Unassembled WGS sequence"/>
</dbReference>
<reference evidence="1 2" key="1">
    <citation type="submission" date="2020-08" db="EMBL/GenBank/DDBJ databases">
        <title>Genomic Encyclopedia of Type Strains, Phase IV (KMG-IV): sequencing the most valuable type-strain genomes for metagenomic binning, comparative biology and taxonomic classification.</title>
        <authorList>
            <person name="Goeker M."/>
        </authorList>
    </citation>
    <scope>NUCLEOTIDE SEQUENCE [LARGE SCALE GENOMIC DNA]</scope>
    <source>
        <strain evidence="1 2">DSM 2163</strain>
    </source>
</reference>
<protein>
    <submittedName>
        <fullName evidence="1">Uncharacterized protein</fullName>
    </submittedName>
</protein>
<dbReference type="RefSeq" id="WP_183571645.1">
    <property type="nucleotide sequence ID" value="NZ_JACHOP010000017.1"/>
</dbReference>
<evidence type="ECO:0000313" key="2">
    <source>
        <dbReference type="Proteomes" id="UP000583454"/>
    </source>
</evidence>
<dbReference type="AlphaFoldDB" id="A0A840ZP75"/>
<evidence type="ECO:0000313" key="1">
    <source>
        <dbReference type="EMBL" id="MBB5758848.1"/>
    </source>
</evidence>
<name>A0A840ZP75_9HYPH</name>
<accession>A0A840ZP75</accession>
<comment type="caution">
    <text evidence="1">The sequence shown here is derived from an EMBL/GenBank/DDBJ whole genome shotgun (WGS) entry which is preliminary data.</text>
</comment>
<dbReference type="EMBL" id="JACHOP010000017">
    <property type="protein sequence ID" value="MBB5758848.1"/>
    <property type="molecule type" value="Genomic_DNA"/>
</dbReference>
<proteinExistence type="predicted"/>